<evidence type="ECO:0000313" key="1">
    <source>
        <dbReference type="EMBL" id="VUC37266.1"/>
    </source>
</evidence>
<sequence>MFLFHPMPSAPGFIKGIAGGNKFTSTFIIDDIQYHFSGSFDPAVQEFTSNEATLEYSSASQLTTKRDFDGKVGTQDVTITIANGPTIKGPLNLPINPASRISGSGTWAQN</sequence>
<keyword evidence="2" id="KW-1185">Reference proteome</keyword>
<evidence type="ECO:0000313" key="2">
    <source>
        <dbReference type="Proteomes" id="UP000766486"/>
    </source>
</evidence>
<dbReference type="EMBL" id="CABFNS010000937">
    <property type="protein sequence ID" value="VUC37266.1"/>
    <property type="molecule type" value="Genomic_DNA"/>
</dbReference>
<dbReference type="Proteomes" id="UP000766486">
    <property type="component" value="Unassembled WGS sequence"/>
</dbReference>
<organism evidence="1 2">
    <name type="scientific">Bionectria ochroleuca</name>
    <name type="common">Gliocladium roseum</name>
    <dbReference type="NCBI Taxonomy" id="29856"/>
    <lineage>
        <taxon>Eukaryota</taxon>
        <taxon>Fungi</taxon>
        <taxon>Dikarya</taxon>
        <taxon>Ascomycota</taxon>
        <taxon>Pezizomycotina</taxon>
        <taxon>Sordariomycetes</taxon>
        <taxon>Hypocreomycetidae</taxon>
        <taxon>Hypocreales</taxon>
        <taxon>Bionectriaceae</taxon>
        <taxon>Clonostachys</taxon>
    </lineage>
</organism>
<proteinExistence type="predicted"/>
<comment type="caution">
    <text evidence="1">The sequence shown here is derived from an EMBL/GenBank/DDBJ whole genome shotgun (WGS) entry which is preliminary data.</text>
</comment>
<protein>
    <submittedName>
        <fullName evidence="1">Uncharacterized protein</fullName>
    </submittedName>
</protein>
<accession>A0ABY6V472</accession>
<gene>
    <name evidence="1" type="ORF">CLO192961_LOCUS466335</name>
</gene>
<reference evidence="1 2" key="1">
    <citation type="submission" date="2019-06" db="EMBL/GenBank/DDBJ databases">
        <authorList>
            <person name="Broberg M."/>
        </authorList>
    </citation>
    <scope>NUCLEOTIDE SEQUENCE [LARGE SCALE GENOMIC DNA]</scope>
</reference>
<name>A0ABY6V472_BIOOC</name>